<evidence type="ECO:0000256" key="4">
    <source>
        <dbReference type="ARBA" id="ARBA00023015"/>
    </source>
</evidence>
<gene>
    <name evidence="10" type="ORF">SAMN05660649_03590</name>
</gene>
<reference evidence="11" key="1">
    <citation type="submission" date="2016-10" db="EMBL/GenBank/DDBJ databases">
        <authorList>
            <person name="Varghese N."/>
            <person name="Submissions S."/>
        </authorList>
    </citation>
    <scope>NUCLEOTIDE SEQUENCE [LARGE SCALE GENOMIC DNA]</scope>
    <source>
        <strain evidence="11">DSM 17038</strain>
    </source>
</reference>
<keyword evidence="3" id="KW-0902">Two-component regulatory system</keyword>
<evidence type="ECO:0000256" key="3">
    <source>
        <dbReference type="ARBA" id="ARBA00023012"/>
    </source>
</evidence>
<accession>A0A1I2WQK9</accession>
<dbReference type="AlphaFoldDB" id="A0A1I2WQK9"/>
<dbReference type="SMART" id="SM00448">
    <property type="entry name" value="REC"/>
    <property type="match status" value="1"/>
</dbReference>
<dbReference type="GO" id="GO:0000160">
    <property type="term" value="P:phosphorelay signal transduction system"/>
    <property type="evidence" value="ECO:0007669"/>
    <property type="project" value="UniProtKB-KW"/>
</dbReference>
<dbReference type="SUPFAM" id="SSF52172">
    <property type="entry name" value="CheY-like"/>
    <property type="match status" value="1"/>
</dbReference>
<dbReference type="GO" id="GO:0003677">
    <property type="term" value="F:DNA binding"/>
    <property type="evidence" value="ECO:0007669"/>
    <property type="project" value="UniProtKB-KW"/>
</dbReference>
<proteinExistence type="predicted"/>
<evidence type="ECO:0000256" key="5">
    <source>
        <dbReference type="ARBA" id="ARBA00023125"/>
    </source>
</evidence>
<dbReference type="STRING" id="341036.SAMN05660649_03590"/>
<evidence type="ECO:0000259" key="9">
    <source>
        <dbReference type="PROSITE" id="PS50110"/>
    </source>
</evidence>
<keyword evidence="11" id="KW-1185">Reference proteome</keyword>
<dbReference type="PROSITE" id="PS50110">
    <property type="entry name" value="RESPONSE_REGULATORY"/>
    <property type="match status" value="1"/>
</dbReference>
<dbReference type="EMBL" id="FOOX01000014">
    <property type="protein sequence ID" value="SFH03462.1"/>
    <property type="molecule type" value="Genomic_DNA"/>
</dbReference>
<evidence type="ECO:0000256" key="8">
    <source>
        <dbReference type="PROSITE-ProRule" id="PRU00169"/>
    </source>
</evidence>
<dbReference type="InterPro" id="IPR050595">
    <property type="entry name" value="Bact_response_regulator"/>
</dbReference>
<keyword evidence="4" id="KW-0805">Transcription regulation</keyword>
<evidence type="ECO:0000256" key="1">
    <source>
        <dbReference type="ARBA" id="ARBA00018672"/>
    </source>
</evidence>
<keyword evidence="6" id="KW-0804">Transcription</keyword>
<feature type="modified residue" description="4-aspartylphosphate" evidence="8">
    <location>
        <position position="66"/>
    </location>
</feature>
<dbReference type="InterPro" id="IPR011006">
    <property type="entry name" value="CheY-like_superfamily"/>
</dbReference>
<dbReference type="FunFam" id="3.40.50.2300:FF:000001">
    <property type="entry name" value="DNA-binding response regulator PhoB"/>
    <property type="match status" value="1"/>
</dbReference>
<evidence type="ECO:0000256" key="2">
    <source>
        <dbReference type="ARBA" id="ARBA00022553"/>
    </source>
</evidence>
<organism evidence="10 11">
    <name type="scientific">Desulfotruncus arcticus DSM 17038</name>
    <dbReference type="NCBI Taxonomy" id="1121424"/>
    <lineage>
        <taxon>Bacteria</taxon>
        <taxon>Bacillati</taxon>
        <taxon>Bacillota</taxon>
        <taxon>Clostridia</taxon>
        <taxon>Eubacteriales</taxon>
        <taxon>Desulfallaceae</taxon>
        <taxon>Desulfotruncus</taxon>
    </lineage>
</organism>
<evidence type="ECO:0000256" key="7">
    <source>
        <dbReference type="ARBA" id="ARBA00024867"/>
    </source>
</evidence>
<sequence length="137" mass="15117">MIGPVIREGCDMAGILIVDDEPHIRILLEQTLEELEDEGVELSTADNGLNALNLIKDEKPDLVFLDVMMPGMNGFEVCSAVKNELGLKDVFIIMLTAKGQEFDKQKGIEVGADIYMTKPFDPDEVVEKARKVLGLPD</sequence>
<name>A0A1I2WQK9_9FIRM</name>
<evidence type="ECO:0000313" key="11">
    <source>
        <dbReference type="Proteomes" id="UP000199337"/>
    </source>
</evidence>
<dbReference type="Gene3D" id="3.40.50.2300">
    <property type="match status" value="1"/>
</dbReference>
<keyword evidence="2 8" id="KW-0597">Phosphoprotein</keyword>
<dbReference type="Proteomes" id="UP000199337">
    <property type="component" value="Unassembled WGS sequence"/>
</dbReference>
<feature type="domain" description="Response regulatory" evidence="9">
    <location>
        <begin position="14"/>
        <end position="133"/>
    </location>
</feature>
<dbReference type="Pfam" id="PF00072">
    <property type="entry name" value="Response_reg"/>
    <property type="match status" value="1"/>
</dbReference>
<evidence type="ECO:0000313" key="10">
    <source>
        <dbReference type="EMBL" id="SFH03462.1"/>
    </source>
</evidence>
<evidence type="ECO:0000256" key="6">
    <source>
        <dbReference type="ARBA" id="ARBA00023163"/>
    </source>
</evidence>
<dbReference type="PANTHER" id="PTHR44591">
    <property type="entry name" value="STRESS RESPONSE REGULATOR PROTEIN 1"/>
    <property type="match status" value="1"/>
</dbReference>
<dbReference type="InterPro" id="IPR001789">
    <property type="entry name" value="Sig_transdc_resp-reg_receiver"/>
</dbReference>
<protein>
    <recommendedName>
        <fullName evidence="1">Stage 0 sporulation protein A homolog</fullName>
    </recommendedName>
</protein>
<comment type="function">
    <text evidence="7">May play the central regulatory role in sporulation. It may be an element of the effector pathway responsible for the activation of sporulation genes in response to nutritional stress. Spo0A may act in concert with spo0H (a sigma factor) to control the expression of some genes that are critical to the sporulation process.</text>
</comment>
<keyword evidence="5" id="KW-0238">DNA-binding</keyword>
<dbReference type="PANTHER" id="PTHR44591:SF3">
    <property type="entry name" value="RESPONSE REGULATORY DOMAIN-CONTAINING PROTEIN"/>
    <property type="match status" value="1"/>
</dbReference>